<gene>
    <name evidence="3" type="ORF">EVOR1521_LOCUS28619</name>
</gene>
<protein>
    <submittedName>
        <fullName evidence="3">Uncharacterized protein</fullName>
    </submittedName>
</protein>
<dbReference type="EMBL" id="CAUJNA010003644">
    <property type="protein sequence ID" value="CAJ1406735.1"/>
    <property type="molecule type" value="Genomic_DNA"/>
</dbReference>
<dbReference type="AlphaFoldDB" id="A0AA36JIA6"/>
<accession>A0AA36JIA6</accession>
<comment type="caution">
    <text evidence="3">The sequence shown here is derived from an EMBL/GenBank/DDBJ whole genome shotgun (WGS) entry which is preliminary data.</text>
</comment>
<keyword evidence="4" id="KW-1185">Reference proteome</keyword>
<evidence type="ECO:0000313" key="4">
    <source>
        <dbReference type="Proteomes" id="UP001178507"/>
    </source>
</evidence>
<reference evidence="3" key="1">
    <citation type="submission" date="2023-08" db="EMBL/GenBank/DDBJ databases">
        <authorList>
            <person name="Chen Y."/>
            <person name="Shah S."/>
            <person name="Dougan E. K."/>
            <person name="Thang M."/>
            <person name="Chan C."/>
        </authorList>
    </citation>
    <scope>NUCLEOTIDE SEQUENCE</scope>
</reference>
<dbReference type="Proteomes" id="UP001178507">
    <property type="component" value="Unassembled WGS sequence"/>
</dbReference>
<feature type="signal peptide" evidence="2">
    <location>
        <begin position="1"/>
        <end position="24"/>
    </location>
</feature>
<sequence>MLRGRDLRGVVLALALAAAWHARAQAFINAPAGVARTLRPSAGPSAAKADYADRSGSTRCLAMCATALSAAAMRGRTKAAKPKSRVVVQAVGPLPAAPSAVWVSMDAAPASCPSPTICVETPLQPCTPGGAAPVFQKPQESRRRQAGRRQRRSVGARLLAKAFAFSPTVSFEPSAVPMKRQFAMQTKFHFRAGQVRQFEGFFFSGVLDYIAVHGCHSMAPFADLCNFGMSEKDLTLRSRC</sequence>
<evidence type="ECO:0000256" key="1">
    <source>
        <dbReference type="SAM" id="MobiDB-lite"/>
    </source>
</evidence>
<feature type="region of interest" description="Disordered" evidence="1">
    <location>
        <begin position="130"/>
        <end position="151"/>
    </location>
</feature>
<feature type="chain" id="PRO_5041377620" evidence="2">
    <location>
        <begin position="25"/>
        <end position="240"/>
    </location>
</feature>
<organism evidence="3 4">
    <name type="scientific">Effrenium voratum</name>
    <dbReference type="NCBI Taxonomy" id="2562239"/>
    <lineage>
        <taxon>Eukaryota</taxon>
        <taxon>Sar</taxon>
        <taxon>Alveolata</taxon>
        <taxon>Dinophyceae</taxon>
        <taxon>Suessiales</taxon>
        <taxon>Symbiodiniaceae</taxon>
        <taxon>Effrenium</taxon>
    </lineage>
</organism>
<proteinExistence type="predicted"/>
<name>A0AA36JIA6_9DINO</name>
<keyword evidence="2" id="KW-0732">Signal</keyword>
<evidence type="ECO:0000313" key="3">
    <source>
        <dbReference type="EMBL" id="CAJ1406735.1"/>
    </source>
</evidence>
<evidence type="ECO:0000256" key="2">
    <source>
        <dbReference type="SAM" id="SignalP"/>
    </source>
</evidence>